<dbReference type="KEGG" id="cga:Celgi_0339"/>
<dbReference type="OrthoDB" id="4829763at2"/>
<name>F8A4P5_CELGA</name>
<dbReference type="EMBL" id="CP002665">
    <property type="protein sequence ID" value="AEI10861.1"/>
    <property type="molecule type" value="Genomic_DNA"/>
</dbReference>
<evidence type="ECO:0000313" key="2">
    <source>
        <dbReference type="Proteomes" id="UP000000485"/>
    </source>
</evidence>
<dbReference type="STRING" id="593907.Celgi_0339"/>
<proteinExistence type="predicted"/>
<accession>F8A4P5</accession>
<protein>
    <recommendedName>
        <fullName evidence="3">Transcriptional regulator HTH-type FeoC domain-containing protein</fullName>
    </recommendedName>
</protein>
<dbReference type="AlphaFoldDB" id="F8A4P5"/>
<organism evidence="1 2">
    <name type="scientific">Cellulomonas gilvus (strain ATCC 13127 / NRRL B-14078)</name>
    <name type="common">Cellvibrio gilvus</name>
    <dbReference type="NCBI Taxonomy" id="593907"/>
    <lineage>
        <taxon>Bacteria</taxon>
        <taxon>Bacillati</taxon>
        <taxon>Actinomycetota</taxon>
        <taxon>Actinomycetes</taxon>
        <taxon>Micrococcales</taxon>
        <taxon>Cellulomonadaceae</taxon>
        <taxon>Cellulomonas</taxon>
    </lineage>
</organism>
<reference evidence="2" key="1">
    <citation type="submission" date="2011-04" db="EMBL/GenBank/DDBJ databases">
        <title>Complete sequence of Cellvibrio gilvus ATCC 13127.</title>
        <authorList>
            <person name="Lucas S."/>
            <person name="Han J."/>
            <person name="Lapidus A."/>
            <person name="Cheng J.-F."/>
            <person name="Goodwin L."/>
            <person name="Pitluck S."/>
            <person name="Peters L."/>
            <person name="Munk A."/>
            <person name="Detter J.C."/>
            <person name="Han C."/>
            <person name="Tapia R."/>
            <person name="Land M."/>
            <person name="Hauser L."/>
            <person name="Kyrpides N."/>
            <person name="Ivanova N."/>
            <person name="Ovchinnikova G."/>
            <person name="Pagani I."/>
            <person name="Mead D."/>
            <person name="Brumm P."/>
            <person name="Woyke T."/>
        </authorList>
    </citation>
    <scope>NUCLEOTIDE SEQUENCE [LARGE SCALE GENOMIC DNA]</scope>
    <source>
        <strain evidence="2">ATCC 13127 / NRRL B-14078</strain>
    </source>
</reference>
<dbReference type="Proteomes" id="UP000000485">
    <property type="component" value="Chromosome"/>
</dbReference>
<evidence type="ECO:0008006" key="3">
    <source>
        <dbReference type="Google" id="ProtNLM"/>
    </source>
</evidence>
<keyword evidence="2" id="KW-1185">Reference proteome</keyword>
<dbReference type="RefSeq" id="WP_013882386.1">
    <property type="nucleotide sequence ID" value="NC_015671.1"/>
</dbReference>
<dbReference type="HOGENOM" id="CLU_196590_0_0_11"/>
<evidence type="ECO:0000313" key="1">
    <source>
        <dbReference type="EMBL" id="AEI10861.1"/>
    </source>
</evidence>
<sequence>MSVLDDVLRETRAGGTVDGVARTLGLDAGLVVAALDHWERRGVLLPARPAAGDSCRTCVAPERAAARPLACAGCPLARA</sequence>
<gene>
    <name evidence="1" type="ordered locus">Celgi_0339</name>
</gene>